<dbReference type="EMBL" id="HG994360">
    <property type="protein sequence ID" value="CAF2085352.1"/>
    <property type="molecule type" value="Genomic_DNA"/>
</dbReference>
<evidence type="ECO:0000256" key="1">
    <source>
        <dbReference type="SAM" id="Phobius"/>
    </source>
</evidence>
<protein>
    <submittedName>
        <fullName evidence="2">(rape) hypothetical protein</fullName>
    </submittedName>
</protein>
<evidence type="ECO:0000313" key="2">
    <source>
        <dbReference type="EMBL" id="CAF2085352.1"/>
    </source>
</evidence>
<keyword evidence="1" id="KW-1133">Transmembrane helix</keyword>
<keyword evidence="1" id="KW-0812">Transmembrane</keyword>
<reference evidence="2" key="1">
    <citation type="submission" date="2021-01" db="EMBL/GenBank/DDBJ databases">
        <authorList>
            <consortium name="Genoscope - CEA"/>
            <person name="William W."/>
        </authorList>
    </citation>
    <scope>NUCLEOTIDE SEQUENCE</scope>
</reference>
<dbReference type="Proteomes" id="UP001295469">
    <property type="component" value="Chromosome A06"/>
</dbReference>
<proteinExistence type="predicted"/>
<organism evidence="2">
    <name type="scientific">Brassica napus</name>
    <name type="common">Rape</name>
    <dbReference type="NCBI Taxonomy" id="3708"/>
    <lineage>
        <taxon>Eukaryota</taxon>
        <taxon>Viridiplantae</taxon>
        <taxon>Streptophyta</taxon>
        <taxon>Embryophyta</taxon>
        <taxon>Tracheophyta</taxon>
        <taxon>Spermatophyta</taxon>
        <taxon>Magnoliopsida</taxon>
        <taxon>eudicotyledons</taxon>
        <taxon>Gunneridae</taxon>
        <taxon>Pentapetalae</taxon>
        <taxon>rosids</taxon>
        <taxon>malvids</taxon>
        <taxon>Brassicales</taxon>
        <taxon>Brassicaceae</taxon>
        <taxon>Brassiceae</taxon>
        <taxon>Brassica</taxon>
    </lineage>
</organism>
<keyword evidence="1" id="KW-0472">Membrane</keyword>
<feature type="transmembrane region" description="Helical" evidence="1">
    <location>
        <begin position="60"/>
        <end position="81"/>
    </location>
</feature>
<sequence>MKPWVLGNGEVLFHHCEEGSKSSCSCFVCMALSQSHDSSWVFEVTSFPHSYGLIYRCQLVFLWVYVAIRFDVFFFDFMLLADLVQSCKSTLIEL</sequence>
<gene>
    <name evidence="2" type="ORF">DARMORV10_A06P19910.1</name>
</gene>
<name>A0A816SI60_BRANA</name>
<dbReference type="AlphaFoldDB" id="A0A816SI60"/>
<accession>A0A816SI60</accession>